<sequence length="361" mass="40989">MDALARDPEKPKKLSLSLSGTWKFNVAKSPFDAPEHFHHPQYDAADWGEIRVPGMWQMQGYGKGPQDVNLLAFPRVHIQDFQIQTIIDAQYQDAVLSVRLELSASSLIDLKLLDAGDTVANVSRPSPPKTNPKQWTAETPYLYQLLLSTPDCAVQQRVGFRSAELKNGIFLVNGKPVKLRSVNRHEHHPEHGRSVPYEFLKEDLLTMKSHNINAIRTSHQPNDIRLYDLADELGLWVMDEYDLECHGLGEIDQNSVAVDKRHLIDQEKIDLRSRNPARKSEKALKARFGDLQEASFQASRYRTADVDQAKHPYELEKSRTEKTLVRLDWAHQGLGTGSCGPATLEEYKLAVGDFEYEVLLE</sequence>
<dbReference type="Gene3D" id="3.20.20.80">
    <property type="entry name" value="Glycosidases"/>
    <property type="match status" value="1"/>
</dbReference>
<dbReference type="InterPro" id="IPR017853">
    <property type="entry name" value="GH"/>
</dbReference>
<organism evidence="8 9">
    <name type="scientific">Diplocarpon rosae</name>
    <dbReference type="NCBI Taxonomy" id="946125"/>
    <lineage>
        <taxon>Eukaryota</taxon>
        <taxon>Fungi</taxon>
        <taxon>Dikarya</taxon>
        <taxon>Ascomycota</taxon>
        <taxon>Pezizomycotina</taxon>
        <taxon>Leotiomycetes</taxon>
        <taxon>Helotiales</taxon>
        <taxon>Drepanopezizaceae</taxon>
        <taxon>Diplocarpon</taxon>
    </lineage>
</organism>
<dbReference type="Proteomes" id="UP001285354">
    <property type="component" value="Unassembled WGS sequence"/>
</dbReference>
<dbReference type="GO" id="GO:0005990">
    <property type="term" value="P:lactose catabolic process"/>
    <property type="evidence" value="ECO:0007669"/>
    <property type="project" value="TreeGrafter"/>
</dbReference>
<evidence type="ECO:0000256" key="3">
    <source>
        <dbReference type="ARBA" id="ARBA00012756"/>
    </source>
</evidence>
<feature type="domain" description="Beta galactosidase small chain/" evidence="7">
    <location>
        <begin position="189"/>
        <end position="361"/>
    </location>
</feature>
<reference evidence="8" key="1">
    <citation type="submission" date="2023-06" db="EMBL/GenBank/DDBJ databases">
        <title>Draft genome of Marssonina rosae.</title>
        <authorList>
            <person name="Cheng Q."/>
        </authorList>
    </citation>
    <scope>NUCLEOTIDE SEQUENCE</scope>
    <source>
        <strain evidence="8">R4</strain>
    </source>
</reference>
<evidence type="ECO:0000256" key="4">
    <source>
        <dbReference type="ARBA" id="ARBA00022801"/>
    </source>
</evidence>
<dbReference type="InterPro" id="IPR004199">
    <property type="entry name" value="B-gal_small/dom_5"/>
</dbReference>
<dbReference type="InterPro" id="IPR011013">
    <property type="entry name" value="Gal_mutarotase_sf_dom"/>
</dbReference>
<proteinExistence type="inferred from homology"/>
<evidence type="ECO:0000256" key="5">
    <source>
        <dbReference type="ARBA" id="ARBA00023295"/>
    </source>
</evidence>
<dbReference type="Pfam" id="PF02929">
    <property type="entry name" value="Bgal_small_N"/>
    <property type="match status" value="1"/>
</dbReference>
<keyword evidence="5" id="KW-0326">Glycosidase</keyword>
<name>A0AAD9T0U6_9HELO</name>
<evidence type="ECO:0000256" key="6">
    <source>
        <dbReference type="ARBA" id="ARBA00032230"/>
    </source>
</evidence>
<dbReference type="InterPro" id="IPR036156">
    <property type="entry name" value="Beta-gal/glucu_dom_sf"/>
</dbReference>
<dbReference type="InterPro" id="IPR008979">
    <property type="entry name" value="Galactose-bd-like_sf"/>
</dbReference>
<dbReference type="EC" id="3.2.1.23" evidence="3"/>
<dbReference type="InterPro" id="IPR013783">
    <property type="entry name" value="Ig-like_fold"/>
</dbReference>
<dbReference type="Gene3D" id="2.60.120.260">
    <property type="entry name" value="Galactose-binding domain-like"/>
    <property type="match status" value="1"/>
</dbReference>
<keyword evidence="4" id="KW-0378">Hydrolase</keyword>
<dbReference type="PANTHER" id="PTHR46323">
    <property type="entry name" value="BETA-GALACTOSIDASE"/>
    <property type="match status" value="1"/>
</dbReference>
<dbReference type="InterPro" id="IPR006102">
    <property type="entry name" value="Ig-like_GH2"/>
</dbReference>
<dbReference type="SUPFAM" id="SSF74650">
    <property type="entry name" value="Galactose mutarotase-like"/>
    <property type="match status" value="1"/>
</dbReference>
<dbReference type="SUPFAM" id="SSF49303">
    <property type="entry name" value="beta-Galactosidase/glucuronidase domain"/>
    <property type="match status" value="1"/>
</dbReference>
<dbReference type="InterPro" id="IPR006103">
    <property type="entry name" value="Glyco_hydro_2_cat"/>
</dbReference>
<accession>A0AAD9T0U6</accession>
<evidence type="ECO:0000256" key="2">
    <source>
        <dbReference type="ARBA" id="ARBA00007401"/>
    </source>
</evidence>
<evidence type="ECO:0000256" key="1">
    <source>
        <dbReference type="ARBA" id="ARBA00001412"/>
    </source>
</evidence>
<dbReference type="SUPFAM" id="SSF49785">
    <property type="entry name" value="Galactose-binding domain-like"/>
    <property type="match status" value="1"/>
</dbReference>
<dbReference type="SMART" id="SM01038">
    <property type="entry name" value="Bgal_small_N"/>
    <property type="match status" value="1"/>
</dbReference>
<dbReference type="GO" id="GO:0004565">
    <property type="term" value="F:beta-galactosidase activity"/>
    <property type="evidence" value="ECO:0007669"/>
    <property type="project" value="UniProtKB-EC"/>
</dbReference>
<dbReference type="PRINTS" id="PR00132">
    <property type="entry name" value="GLHYDRLASE2"/>
</dbReference>
<comment type="caution">
    <text evidence="8">The sequence shown here is derived from an EMBL/GenBank/DDBJ whole genome shotgun (WGS) entry which is preliminary data.</text>
</comment>
<dbReference type="EMBL" id="JAUBYV010000004">
    <property type="protein sequence ID" value="KAK2627057.1"/>
    <property type="molecule type" value="Genomic_DNA"/>
</dbReference>
<evidence type="ECO:0000313" key="9">
    <source>
        <dbReference type="Proteomes" id="UP001285354"/>
    </source>
</evidence>
<evidence type="ECO:0000313" key="8">
    <source>
        <dbReference type="EMBL" id="KAK2627057.1"/>
    </source>
</evidence>
<gene>
    <name evidence="8" type="ORF">QTJ16_003023</name>
</gene>
<dbReference type="Gene3D" id="2.60.40.10">
    <property type="entry name" value="Immunoglobulins"/>
    <property type="match status" value="1"/>
</dbReference>
<keyword evidence="9" id="KW-1185">Reference proteome</keyword>
<dbReference type="AlphaFoldDB" id="A0AAD9T0U6"/>
<dbReference type="Pfam" id="PF02836">
    <property type="entry name" value="Glyco_hydro_2_C"/>
    <property type="match status" value="1"/>
</dbReference>
<dbReference type="InterPro" id="IPR006101">
    <property type="entry name" value="Glyco_hydro_2"/>
</dbReference>
<dbReference type="Gene3D" id="2.70.98.10">
    <property type="match status" value="1"/>
</dbReference>
<protein>
    <recommendedName>
        <fullName evidence="3">beta-galactosidase</fullName>
        <ecNumber evidence="3">3.2.1.23</ecNumber>
    </recommendedName>
    <alternativeName>
        <fullName evidence="6">Lactase</fullName>
    </alternativeName>
</protein>
<dbReference type="GO" id="GO:0009341">
    <property type="term" value="C:beta-galactosidase complex"/>
    <property type="evidence" value="ECO:0007669"/>
    <property type="project" value="InterPro"/>
</dbReference>
<dbReference type="SUPFAM" id="SSF51445">
    <property type="entry name" value="(Trans)glycosidases"/>
    <property type="match status" value="1"/>
</dbReference>
<comment type="similarity">
    <text evidence="2">Belongs to the glycosyl hydrolase 2 family.</text>
</comment>
<dbReference type="Pfam" id="PF00703">
    <property type="entry name" value="Glyco_hydro_2"/>
    <property type="match status" value="1"/>
</dbReference>
<dbReference type="InterPro" id="IPR050347">
    <property type="entry name" value="Bact_Beta-galactosidase"/>
</dbReference>
<dbReference type="PANTHER" id="PTHR46323:SF2">
    <property type="entry name" value="BETA-GALACTOSIDASE"/>
    <property type="match status" value="1"/>
</dbReference>
<dbReference type="GO" id="GO:0030246">
    <property type="term" value="F:carbohydrate binding"/>
    <property type="evidence" value="ECO:0007669"/>
    <property type="project" value="InterPro"/>
</dbReference>
<evidence type="ECO:0000259" key="7">
    <source>
        <dbReference type="SMART" id="SM01038"/>
    </source>
</evidence>
<dbReference type="InterPro" id="IPR014718">
    <property type="entry name" value="GH-type_carb-bd"/>
</dbReference>
<comment type="catalytic activity">
    <reaction evidence="1">
        <text>Hydrolysis of terminal non-reducing beta-D-galactose residues in beta-D-galactosides.</text>
        <dbReference type="EC" id="3.2.1.23"/>
    </reaction>
</comment>